<dbReference type="Proteomes" id="UP000032142">
    <property type="component" value="Unassembled WGS sequence"/>
</dbReference>
<reference evidence="2" key="1">
    <citation type="submission" date="2014-09" db="EMBL/GenBank/DDBJ databases">
        <authorList>
            <person name="Mudge J."/>
            <person name="Ramaraj T."/>
            <person name="Lindquist I.E."/>
            <person name="Bharti A.K."/>
            <person name="Sundararajan A."/>
            <person name="Cameron C.T."/>
            <person name="Woodward J.E."/>
            <person name="May G.D."/>
            <person name="Brubaker C."/>
            <person name="Broadhvest J."/>
            <person name="Wilkins T.A."/>
        </authorList>
    </citation>
    <scope>NUCLEOTIDE SEQUENCE</scope>
    <source>
        <strain evidence="2">cv. AKA8401</strain>
    </source>
</reference>
<evidence type="ECO:0000313" key="2">
    <source>
        <dbReference type="Proteomes" id="UP000032142"/>
    </source>
</evidence>
<name>A0A0B0PSN3_GOSAR</name>
<accession>A0A0B0PSN3</accession>
<gene>
    <name evidence="1" type="ORF">F383_10988</name>
</gene>
<sequence>MCSTNSKQNHVARI</sequence>
<dbReference type="EMBL" id="KN442492">
    <property type="protein sequence ID" value="KHG27812.1"/>
    <property type="molecule type" value="Genomic_DNA"/>
</dbReference>
<organism evidence="1 2">
    <name type="scientific">Gossypium arboreum</name>
    <name type="common">Tree cotton</name>
    <name type="synonym">Gossypium nanking</name>
    <dbReference type="NCBI Taxonomy" id="29729"/>
    <lineage>
        <taxon>Eukaryota</taxon>
        <taxon>Viridiplantae</taxon>
        <taxon>Streptophyta</taxon>
        <taxon>Embryophyta</taxon>
        <taxon>Tracheophyta</taxon>
        <taxon>Spermatophyta</taxon>
        <taxon>Magnoliopsida</taxon>
        <taxon>eudicotyledons</taxon>
        <taxon>Gunneridae</taxon>
        <taxon>Pentapetalae</taxon>
        <taxon>rosids</taxon>
        <taxon>malvids</taxon>
        <taxon>Malvales</taxon>
        <taxon>Malvaceae</taxon>
        <taxon>Malvoideae</taxon>
        <taxon>Gossypium</taxon>
    </lineage>
</organism>
<proteinExistence type="predicted"/>
<evidence type="ECO:0000313" key="1">
    <source>
        <dbReference type="EMBL" id="KHG27812.1"/>
    </source>
</evidence>
<protein>
    <submittedName>
        <fullName evidence="1">Uncharacterized protein</fullName>
    </submittedName>
</protein>
<keyword evidence="2" id="KW-1185">Reference proteome</keyword>